<dbReference type="SMART" id="SM00034">
    <property type="entry name" value="CLECT"/>
    <property type="match status" value="1"/>
</dbReference>
<reference evidence="3" key="1">
    <citation type="journal article" date="2023" name="Mol. Biol. Evol.">
        <title>Third-Generation Sequencing Reveals the Adaptive Role of the Epigenome in Three Deep-Sea Polychaetes.</title>
        <authorList>
            <person name="Perez M."/>
            <person name="Aroh O."/>
            <person name="Sun Y."/>
            <person name="Lan Y."/>
            <person name="Juniper S.K."/>
            <person name="Young C.R."/>
            <person name="Angers B."/>
            <person name="Qian P.Y."/>
        </authorList>
    </citation>
    <scope>NUCLEOTIDE SEQUENCE</scope>
    <source>
        <strain evidence="3">R07B-5</strain>
    </source>
</reference>
<dbReference type="InterPro" id="IPR001304">
    <property type="entry name" value="C-type_lectin-like"/>
</dbReference>
<dbReference type="PROSITE" id="PS00615">
    <property type="entry name" value="C_TYPE_LECTIN_1"/>
    <property type="match status" value="1"/>
</dbReference>
<dbReference type="InterPro" id="IPR050111">
    <property type="entry name" value="C-type_lectin/snaclec_domain"/>
</dbReference>
<comment type="caution">
    <text evidence="3">The sequence shown here is derived from an EMBL/GenBank/DDBJ whole genome shotgun (WGS) entry which is preliminary data.</text>
</comment>
<proteinExistence type="predicted"/>
<dbReference type="PANTHER" id="PTHR22803">
    <property type="entry name" value="MANNOSE, PHOSPHOLIPASE, LECTIN RECEPTOR RELATED"/>
    <property type="match status" value="1"/>
</dbReference>
<evidence type="ECO:0000313" key="3">
    <source>
        <dbReference type="EMBL" id="KAK2182377.1"/>
    </source>
</evidence>
<sequence length="144" mass="16728">MLPPGCPPGYVRHFMSCYMFANTTANWVDAEKICQRTHPLSHLVAMETQDEEEFIIKYRNYNSAYWSSAYLWTGANDMAQEGRWTWVGTGKPLGYTNWRPNEPNNHNLNQHCIYFGASAHSHGWDDWHCYAARLNFVCEITLMA</sequence>
<dbReference type="CDD" id="cd00037">
    <property type="entry name" value="CLECT"/>
    <property type="match status" value="1"/>
</dbReference>
<organism evidence="3 4">
    <name type="scientific">Ridgeia piscesae</name>
    <name type="common">Tubeworm</name>
    <dbReference type="NCBI Taxonomy" id="27915"/>
    <lineage>
        <taxon>Eukaryota</taxon>
        <taxon>Metazoa</taxon>
        <taxon>Spiralia</taxon>
        <taxon>Lophotrochozoa</taxon>
        <taxon>Annelida</taxon>
        <taxon>Polychaeta</taxon>
        <taxon>Sedentaria</taxon>
        <taxon>Canalipalpata</taxon>
        <taxon>Sabellida</taxon>
        <taxon>Siboglinidae</taxon>
        <taxon>Ridgeia</taxon>
    </lineage>
</organism>
<evidence type="ECO:0000313" key="4">
    <source>
        <dbReference type="Proteomes" id="UP001209878"/>
    </source>
</evidence>
<dbReference type="Pfam" id="PF00059">
    <property type="entry name" value="Lectin_C"/>
    <property type="match status" value="1"/>
</dbReference>
<dbReference type="Gene3D" id="3.10.100.10">
    <property type="entry name" value="Mannose-Binding Protein A, subunit A"/>
    <property type="match status" value="1"/>
</dbReference>
<dbReference type="SUPFAM" id="SSF56436">
    <property type="entry name" value="C-type lectin-like"/>
    <property type="match status" value="1"/>
</dbReference>
<dbReference type="InterPro" id="IPR018378">
    <property type="entry name" value="C-type_lectin_CS"/>
</dbReference>
<dbReference type="PROSITE" id="PS50041">
    <property type="entry name" value="C_TYPE_LECTIN_2"/>
    <property type="match status" value="1"/>
</dbReference>
<dbReference type="InterPro" id="IPR016187">
    <property type="entry name" value="CTDL_fold"/>
</dbReference>
<evidence type="ECO:0000259" key="2">
    <source>
        <dbReference type="PROSITE" id="PS50041"/>
    </source>
</evidence>
<gene>
    <name evidence="3" type="ORF">NP493_355g01020</name>
</gene>
<dbReference type="AlphaFoldDB" id="A0AAD9NTM6"/>
<dbReference type="InterPro" id="IPR016186">
    <property type="entry name" value="C-type_lectin-like/link_sf"/>
</dbReference>
<protein>
    <recommendedName>
        <fullName evidence="2">C-type lectin domain-containing protein</fullName>
    </recommendedName>
</protein>
<keyword evidence="4" id="KW-1185">Reference proteome</keyword>
<feature type="domain" description="C-type lectin" evidence="2">
    <location>
        <begin position="13"/>
        <end position="129"/>
    </location>
</feature>
<dbReference type="Proteomes" id="UP001209878">
    <property type="component" value="Unassembled WGS sequence"/>
</dbReference>
<keyword evidence="1" id="KW-1015">Disulfide bond</keyword>
<dbReference type="EMBL" id="JAODUO010000356">
    <property type="protein sequence ID" value="KAK2182377.1"/>
    <property type="molecule type" value="Genomic_DNA"/>
</dbReference>
<evidence type="ECO:0000256" key="1">
    <source>
        <dbReference type="ARBA" id="ARBA00023157"/>
    </source>
</evidence>
<accession>A0AAD9NTM6</accession>
<name>A0AAD9NTM6_RIDPI</name>